<evidence type="ECO:0000256" key="5">
    <source>
        <dbReference type="ARBA" id="ARBA00023136"/>
    </source>
</evidence>
<gene>
    <name evidence="8" type="ORF">TPHV1_50089</name>
</gene>
<dbReference type="Pfam" id="PF00884">
    <property type="entry name" value="Sulfatase"/>
    <property type="match status" value="1"/>
</dbReference>
<dbReference type="EC" id="3.1.6.-" evidence="8"/>
<dbReference type="GO" id="GO:0016787">
    <property type="term" value="F:hydrolase activity"/>
    <property type="evidence" value="ECO:0007669"/>
    <property type="project" value="UniProtKB-KW"/>
</dbReference>
<dbReference type="PANTHER" id="PTHR47371:SF3">
    <property type="entry name" value="PHOSPHOGLYCEROL TRANSFERASE I"/>
    <property type="match status" value="1"/>
</dbReference>
<keyword evidence="2" id="KW-1003">Cell membrane</keyword>
<evidence type="ECO:0000256" key="4">
    <source>
        <dbReference type="ARBA" id="ARBA00022989"/>
    </source>
</evidence>
<keyword evidence="9" id="KW-1185">Reference proteome</keyword>
<evidence type="ECO:0000256" key="1">
    <source>
        <dbReference type="ARBA" id="ARBA00004651"/>
    </source>
</evidence>
<keyword evidence="8" id="KW-0378">Hydrolase</keyword>
<dbReference type="CDD" id="cd16015">
    <property type="entry name" value="LTA_synthase"/>
    <property type="match status" value="1"/>
</dbReference>
<feature type="transmembrane region" description="Helical" evidence="6">
    <location>
        <begin position="115"/>
        <end position="131"/>
    </location>
</feature>
<dbReference type="RefSeq" id="WP_002700187.1">
    <property type="nucleotide sequence ID" value="NZ_CDNC01000045.1"/>
</dbReference>
<evidence type="ECO:0000256" key="3">
    <source>
        <dbReference type="ARBA" id="ARBA00022692"/>
    </source>
</evidence>
<evidence type="ECO:0000256" key="6">
    <source>
        <dbReference type="SAM" id="Phobius"/>
    </source>
</evidence>
<dbReference type="InterPro" id="IPR017850">
    <property type="entry name" value="Alkaline_phosphatase_core_sf"/>
</dbReference>
<keyword evidence="5 6" id="KW-0472">Membrane</keyword>
<evidence type="ECO:0000259" key="7">
    <source>
        <dbReference type="Pfam" id="PF00884"/>
    </source>
</evidence>
<comment type="subcellular location">
    <subcellularLocation>
        <location evidence="1">Cell membrane</location>
        <topology evidence="1">Multi-pass membrane protein</topology>
    </subcellularLocation>
</comment>
<dbReference type="PANTHER" id="PTHR47371">
    <property type="entry name" value="LIPOTEICHOIC ACID SYNTHASE"/>
    <property type="match status" value="1"/>
</dbReference>
<evidence type="ECO:0000313" key="8">
    <source>
        <dbReference type="EMBL" id="CEM62829.1"/>
    </source>
</evidence>
<name>A0A0B7GVX2_TREPH</name>
<feature type="transmembrane region" description="Helical" evidence="6">
    <location>
        <begin position="12"/>
        <end position="35"/>
    </location>
</feature>
<dbReference type="Proteomes" id="UP000042527">
    <property type="component" value="Unassembled WGS sequence"/>
</dbReference>
<organism evidence="8 9">
    <name type="scientific">Treponema phagedenis</name>
    <dbReference type="NCBI Taxonomy" id="162"/>
    <lineage>
        <taxon>Bacteria</taxon>
        <taxon>Pseudomonadati</taxon>
        <taxon>Spirochaetota</taxon>
        <taxon>Spirochaetia</taxon>
        <taxon>Spirochaetales</taxon>
        <taxon>Treponemataceae</taxon>
        <taxon>Treponema</taxon>
    </lineage>
</organism>
<dbReference type="SUPFAM" id="SSF53649">
    <property type="entry name" value="Alkaline phosphatase-like"/>
    <property type="match status" value="1"/>
</dbReference>
<reference evidence="9" key="1">
    <citation type="submission" date="2015-01" db="EMBL/GenBank/DDBJ databases">
        <authorList>
            <person name="Manzoor Shahid"/>
            <person name="Zubair Saima"/>
        </authorList>
    </citation>
    <scope>NUCLEOTIDE SEQUENCE [LARGE SCALE GENOMIC DNA]</scope>
    <source>
        <strain evidence="9">V1</strain>
    </source>
</reference>
<feature type="transmembrane region" description="Helical" evidence="6">
    <location>
        <begin position="71"/>
        <end position="94"/>
    </location>
</feature>
<evidence type="ECO:0000256" key="2">
    <source>
        <dbReference type="ARBA" id="ARBA00022475"/>
    </source>
</evidence>
<keyword evidence="4 6" id="KW-1133">Transmembrane helix</keyword>
<dbReference type="AlphaFoldDB" id="A0A0B7GVX2"/>
<proteinExistence type="predicted"/>
<evidence type="ECO:0000313" key="9">
    <source>
        <dbReference type="Proteomes" id="UP000042527"/>
    </source>
</evidence>
<protein>
    <submittedName>
        <fullName evidence="8">Arylsulfatase</fullName>
        <ecNumber evidence="8">3.1.6.-</ecNumber>
    </submittedName>
</protein>
<dbReference type="EMBL" id="CDNC01000045">
    <property type="protein sequence ID" value="CEM62829.1"/>
    <property type="molecule type" value="Genomic_DNA"/>
</dbReference>
<dbReference type="InterPro" id="IPR050448">
    <property type="entry name" value="OpgB/LTA_synthase_biosynth"/>
</dbReference>
<dbReference type="InterPro" id="IPR000917">
    <property type="entry name" value="Sulfatase_N"/>
</dbReference>
<sequence length="508" mass="59213">MFTIKKNIKRQYSSLFFTSIVVLFVSFLIIGMLWVKKTYSNLNIEQLIFFRSVPTAGAPSDFVILSYIKVFVIPFCITVFYFFSALFFKQALFINLKKKQIQIFPFFIKPRPRNIFLFITVWLLVFLGFWQCKIKFFTYVYYQYQPETDLYSKYYVDPSKVEFTFPAKKKNLIFLYLESVEASITAKEYGGLLPYDTIPELRKIAEENLSFSHGEKLGGATQVLGTSHSLASLVNTSLGVPEMLPPFFSENLKSHFFTGGYGLGDILFDNGYTNIFISSSCPQYGYQDVFVKNHKNFSIFDLNHYRSIGKLDKDYQVWWGFEDSKLFQFAKEELAELSEKEEPFFLMLFTGNTHTPKGYLEKDAEKKFKNQIHNVFADSSKQVGEFIQWLKKQSFYEDSVIVILGDHQYMGDDLYSKNIKEKDRHTYNAIINSQVHTVQTKNRVFATFDFYPTIVEALGIRFHAKGLGLGRSLFSGEKTLLEEIGVNKFNEEIQRRSSFYQNHIIQKK</sequence>
<dbReference type="GO" id="GO:0005886">
    <property type="term" value="C:plasma membrane"/>
    <property type="evidence" value="ECO:0007669"/>
    <property type="project" value="UniProtKB-SubCell"/>
</dbReference>
<dbReference type="Gene3D" id="3.40.720.10">
    <property type="entry name" value="Alkaline Phosphatase, subunit A"/>
    <property type="match status" value="1"/>
</dbReference>
<dbReference type="OrthoDB" id="9760224at2"/>
<accession>A0A0B7GVX2</accession>
<feature type="domain" description="Sulfatase N-terminal" evidence="7">
    <location>
        <begin position="170"/>
        <end position="460"/>
    </location>
</feature>
<keyword evidence="3 6" id="KW-0812">Transmembrane</keyword>